<evidence type="ECO:0000313" key="4">
    <source>
        <dbReference type="Proteomes" id="UP001586593"/>
    </source>
</evidence>
<feature type="compositionally biased region" description="Basic and acidic residues" evidence="1">
    <location>
        <begin position="619"/>
        <end position="629"/>
    </location>
</feature>
<evidence type="ECO:0000313" key="3">
    <source>
        <dbReference type="EMBL" id="KAL1880513.1"/>
    </source>
</evidence>
<feature type="compositionally biased region" description="Polar residues" evidence="1">
    <location>
        <begin position="742"/>
        <end position="783"/>
    </location>
</feature>
<dbReference type="Proteomes" id="UP001586593">
    <property type="component" value="Unassembled WGS sequence"/>
</dbReference>
<feature type="compositionally biased region" description="Low complexity" evidence="1">
    <location>
        <begin position="343"/>
        <end position="387"/>
    </location>
</feature>
<feature type="region of interest" description="Disordered" evidence="1">
    <location>
        <begin position="491"/>
        <end position="515"/>
    </location>
</feature>
<feature type="region of interest" description="Disordered" evidence="1">
    <location>
        <begin position="719"/>
        <end position="783"/>
    </location>
</feature>
<feature type="region of interest" description="Disordered" evidence="1">
    <location>
        <begin position="343"/>
        <end position="389"/>
    </location>
</feature>
<evidence type="ECO:0000256" key="2">
    <source>
        <dbReference type="SAM" id="Phobius"/>
    </source>
</evidence>
<keyword evidence="2" id="KW-1133">Transmembrane helix</keyword>
<keyword evidence="4" id="KW-1185">Reference proteome</keyword>
<feature type="region of interest" description="Disordered" evidence="1">
    <location>
        <begin position="536"/>
        <end position="587"/>
    </location>
</feature>
<sequence length="783" mass="82589">MPVPRPPVSLHGACSVIFNNTLYTYSADAFQSLSLTPGAKWKKLPQGEPVTGGVCVGSTPGDPTVAGFYVVGGKGTTPDYQGLQKFTYSQGKWETISPLSPVTQDRVGHNAIYLNSSDEILVYAGEQDGTQTPSGDTFTIGASPPYDVASHPSTAPPAVNPILLPWSNSEAVYVGGSVTNTRVMVFSSDKEWYDSNASLSQPLRKDTSVMKAALVQGDDGSKNLYVFDTSQSPNIVNRIVLVNEYGAPVANSPPLLRRQGDSAKEGEKSAASTLTESNWPQYNSTFAPTVTRSNYALAQDSNGLVVLAGGSTQDILCMFNGRENSWRNASALFTKQKVIALSSSTTSPTSTRHPATSTAVPTMSATTTAASATETSEAPAVAPAAASGPRSFSTNAVLGITLGSIFGFAAVLILIYLLLRWRKGKHDHHEAGHVRRSSGASSSEKESIAFANDSLPRGRGTPGGGVFRGHQAQGSQASFSSMAILMGRVNQQSDRHTGSFSREQTHQKKRSSASSVFNKAFKSTISKPILQVAGTTAARPSLDHQQPPVCEDKGVSFAPDTAEPRPRPANPGKVDRQGSTRRSSGWNRYWSGGSTLNILGFGHGNGNTSGGGGNGVPADAKRMTAETDRSSNYSDRSQYRITQDSATVPPLNVYEPRASFSRVNSGSPTIAHYDSKLKESLSGQIERPVSAVSELSAYSSGIPASVHEVWDPTTAGKPWGSDRAPNSSFSGVVMTPLAPPAGSTSQQTNQAPTGVSRQPQLAVAATSSDMSWLNLGDQGNSRA</sequence>
<comment type="caution">
    <text evidence="3">The sequence shown here is derived from an EMBL/GenBank/DDBJ whole genome shotgun (WGS) entry which is preliminary data.</text>
</comment>
<feature type="region of interest" description="Disordered" evidence="1">
    <location>
        <begin position="253"/>
        <end position="275"/>
    </location>
</feature>
<feature type="region of interest" description="Disordered" evidence="1">
    <location>
        <begin position="608"/>
        <end position="637"/>
    </location>
</feature>
<dbReference type="InterPro" id="IPR015915">
    <property type="entry name" value="Kelch-typ_b-propeller"/>
</dbReference>
<keyword evidence="2" id="KW-0812">Transmembrane</keyword>
<name>A0ABR3XY44_9PEZI</name>
<feature type="region of interest" description="Disordered" evidence="1">
    <location>
        <begin position="430"/>
        <end position="473"/>
    </location>
</feature>
<proteinExistence type="predicted"/>
<protein>
    <recommendedName>
        <fullName evidence="5">Pre-mRNA splicing factor CLF1</fullName>
    </recommendedName>
</protein>
<dbReference type="SUPFAM" id="SSF117281">
    <property type="entry name" value="Kelch motif"/>
    <property type="match status" value="1"/>
</dbReference>
<keyword evidence="2" id="KW-0472">Membrane</keyword>
<organism evidence="3 4">
    <name type="scientific">Phialemonium thermophilum</name>
    <dbReference type="NCBI Taxonomy" id="223376"/>
    <lineage>
        <taxon>Eukaryota</taxon>
        <taxon>Fungi</taxon>
        <taxon>Dikarya</taxon>
        <taxon>Ascomycota</taxon>
        <taxon>Pezizomycotina</taxon>
        <taxon>Sordariomycetes</taxon>
        <taxon>Sordariomycetidae</taxon>
        <taxon>Cephalothecales</taxon>
        <taxon>Cephalothecaceae</taxon>
        <taxon>Phialemonium</taxon>
    </lineage>
</organism>
<feature type="compositionally biased region" description="Basic and acidic residues" evidence="1">
    <location>
        <begin position="258"/>
        <end position="268"/>
    </location>
</feature>
<gene>
    <name evidence="3" type="ORF">VTK73DRAFT_5713</name>
</gene>
<dbReference type="EMBL" id="JAZHXJ010000032">
    <property type="protein sequence ID" value="KAL1880513.1"/>
    <property type="molecule type" value="Genomic_DNA"/>
</dbReference>
<evidence type="ECO:0000256" key="1">
    <source>
        <dbReference type="SAM" id="MobiDB-lite"/>
    </source>
</evidence>
<reference evidence="3 4" key="1">
    <citation type="journal article" date="2024" name="Commun. Biol.">
        <title>Comparative genomic analysis of thermophilic fungi reveals convergent evolutionary adaptations and gene losses.</title>
        <authorList>
            <person name="Steindorff A.S."/>
            <person name="Aguilar-Pontes M.V."/>
            <person name="Robinson A.J."/>
            <person name="Andreopoulos B."/>
            <person name="LaButti K."/>
            <person name="Kuo A."/>
            <person name="Mondo S."/>
            <person name="Riley R."/>
            <person name="Otillar R."/>
            <person name="Haridas S."/>
            <person name="Lipzen A."/>
            <person name="Grimwood J."/>
            <person name="Schmutz J."/>
            <person name="Clum A."/>
            <person name="Reid I.D."/>
            <person name="Moisan M.C."/>
            <person name="Butler G."/>
            <person name="Nguyen T.T.M."/>
            <person name="Dewar K."/>
            <person name="Conant G."/>
            <person name="Drula E."/>
            <person name="Henrissat B."/>
            <person name="Hansel C."/>
            <person name="Singer S."/>
            <person name="Hutchinson M.I."/>
            <person name="de Vries R.P."/>
            <person name="Natvig D.O."/>
            <person name="Powell A.J."/>
            <person name="Tsang A."/>
            <person name="Grigoriev I.V."/>
        </authorList>
    </citation>
    <scope>NUCLEOTIDE SEQUENCE [LARGE SCALE GENOMIC DNA]</scope>
    <source>
        <strain evidence="3 4">ATCC 24622</strain>
    </source>
</reference>
<feature type="transmembrane region" description="Helical" evidence="2">
    <location>
        <begin position="396"/>
        <end position="419"/>
    </location>
</feature>
<accession>A0ABR3XY44</accession>
<dbReference type="Gene3D" id="2.120.10.80">
    <property type="entry name" value="Kelch-type beta propeller"/>
    <property type="match status" value="1"/>
</dbReference>
<evidence type="ECO:0008006" key="5">
    <source>
        <dbReference type="Google" id="ProtNLM"/>
    </source>
</evidence>